<organism evidence="3 4">
    <name type="scientific">Pilimelia terevasa</name>
    <dbReference type="NCBI Taxonomy" id="53372"/>
    <lineage>
        <taxon>Bacteria</taxon>
        <taxon>Bacillati</taxon>
        <taxon>Actinomycetota</taxon>
        <taxon>Actinomycetes</taxon>
        <taxon>Micromonosporales</taxon>
        <taxon>Micromonosporaceae</taxon>
        <taxon>Pilimelia</taxon>
    </lineage>
</organism>
<feature type="signal peptide" evidence="2">
    <location>
        <begin position="1"/>
        <end position="27"/>
    </location>
</feature>
<dbReference type="Proteomes" id="UP000662200">
    <property type="component" value="Unassembled WGS sequence"/>
</dbReference>
<name>A0A8J3FE30_9ACTN</name>
<keyword evidence="4" id="KW-1185">Reference proteome</keyword>
<feature type="chain" id="PRO_5035226010" description="Protein-lysine 6-oxidase" evidence="2">
    <location>
        <begin position="28"/>
        <end position="506"/>
    </location>
</feature>
<evidence type="ECO:0000256" key="2">
    <source>
        <dbReference type="SAM" id="SignalP"/>
    </source>
</evidence>
<reference evidence="3" key="1">
    <citation type="journal article" date="2014" name="Int. J. Syst. Evol. Microbiol.">
        <title>Complete genome sequence of Corynebacterium casei LMG S-19264T (=DSM 44701T), isolated from a smear-ripened cheese.</title>
        <authorList>
            <consortium name="US DOE Joint Genome Institute (JGI-PGF)"/>
            <person name="Walter F."/>
            <person name="Albersmeier A."/>
            <person name="Kalinowski J."/>
            <person name="Ruckert C."/>
        </authorList>
    </citation>
    <scope>NUCLEOTIDE SEQUENCE</scope>
    <source>
        <strain evidence="3">JCM 3091</strain>
    </source>
</reference>
<dbReference type="EMBL" id="BMQC01000001">
    <property type="protein sequence ID" value="GGK15234.1"/>
    <property type="molecule type" value="Genomic_DNA"/>
</dbReference>
<dbReference type="RefSeq" id="WP_189112460.1">
    <property type="nucleotide sequence ID" value="NZ_BMQC01000001.1"/>
</dbReference>
<evidence type="ECO:0000313" key="3">
    <source>
        <dbReference type="EMBL" id="GGK15234.1"/>
    </source>
</evidence>
<sequence>MTPLIRGLIYASSAVLAVTATFSVAQAAAPADPALRLATFETTTEAELDPETNLAYGDLDMYLINGDKPLELHVRRPAYDKPVEVRVIRDKADGTKDMVLPRNLVTDLNRLPHFFDLAVSNSKGDVVVEQELPLCLNGADTRMGPDAPGANPYPVACKANPFGLSNLWGMPRKWGLMPFFAEDNNVALPLRLGQYTARLSVAENYREIFGIPAEHAAKTIKLRVVRPAKPADPALSPQERRKLALDGPRGEQPGRVRRPVGPEGVPAGGLLPDLRAVPAWDISTDHGTTADGVPDRDLVKFGSTVWADGDAPLYVQGFRNTNEPLMEAYQYFFDAAGKETGYVRVGGMEWDPRPLHLHWHFQDFAGYKLLNRDGSVAVKSAKEAFCIANTDQVDLLGAHAVARPGNLGLRVNECGGETEMEVSQRMDVGWGDTYGPERPDQEFDITDVANGTYQIQVTANPNGSLHEKTQDNNTSLRTVVLGGRPGARTVSVPPVGQVQVSSETRR</sequence>
<dbReference type="Pfam" id="PF01186">
    <property type="entry name" value="Lysyl_oxidase"/>
    <property type="match status" value="1"/>
</dbReference>
<evidence type="ECO:0000256" key="1">
    <source>
        <dbReference type="SAM" id="MobiDB-lite"/>
    </source>
</evidence>
<protein>
    <recommendedName>
        <fullName evidence="5">Protein-lysine 6-oxidase</fullName>
    </recommendedName>
</protein>
<dbReference type="GO" id="GO:0016641">
    <property type="term" value="F:oxidoreductase activity, acting on the CH-NH2 group of donors, oxygen as acceptor"/>
    <property type="evidence" value="ECO:0007669"/>
    <property type="project" value="InterPro"/>
</dbReference>
<accession>A0A8J3FE30</accession>
<dbReference type="GO" id="GO:0005507">
    <property type="term" value="F:copper ion binding"/>
    <property type="evidence" value="ECO:0007669"/>
    <property type="project" value="InterPro"/>
</dbReference>
<feature type="region of interest" description="Disordered" evidence="1">
    <location>
        <begin position="229"/>
        <end position="264"/>
    </location>
</feature>
<keyword evidence="2" id="KW-0732">Signal</keyword>
<evidence type="ECO:0008006" key="5">
    <source>
        <dbReference type="Google" id="ProtNLM"/>
    </source>
</evidence>
<reference evidence="3" key="2">
    <citation type="submission" date="2020-09" db="EMBL/GenBank/DDBJ databases">
        <authorList>
            <person name="Sun Q."/>
            <person name="Ohkuma M."/>
        </authorList>
    </citation>
    <scope>NUCLEOTIDE SEQUENCE</scope>
    <source>
        <strain evidence="3">JCM 3091</strain>
    </source>
</reference>
<proteinExistence type="predicted"/>
<evidence type="ECO:0000313" key="4">
    <source>
        <dbReference type="Proteomes" id="UP000662200"/>
    </source>
</evidence>
<comment type="caution">
    <text evidence="3">The sequence shown here is derived from an EMBL/GenBank/DDBJ whole genome shotgun (WGS) entry which is preliminary data.</text>
</comment>
<gene>
    <name evidence="3" type="ORF">GCM10010124_04790</name>
</gene>
<feature type="compositionally biased region" description="Basic and acidic residues" evidence="1">
    <location>
        <begin position="238"/>
        <end position="254"/>
    </location>
</feature>
<dbReference type="AlphaFoldDB" id="A0A8J3FE30"/>
<dbReference type="InterPro" id="IPR001695">
    <property type="entry name" value="Lysyl_oxidase"/>
</dbReference>